<accession>A0A316C138</accession>
<feature type="transmembrane region" description="Helical" evidence="12">
    <location>
        <begin position="96"/>
        <end position="119"/>
    </location>
</feature>
<evidence type="ECO:0000313" key="15">
    <source>
        <dbReference type="Proteomes" id="UP000245396"/>
    </source>
</evidence>
<evidence type="ECO:0000256" key="3">
    <source>
        <dbReference type="ARBA" id="ARBA00022448"/>
    </source>
</evidence>
<comment type="subunit">
    <text evidence="10">The complex is composed of two ATP-binding proteins (GltL), two transmembrane proteins (GltJ and GltK) and a solute-binding protein (GltI).</text>
</comment>
<dbReference type="EMBL" id="QGGG01000009">
    <property type="protein sequence ID" value="PWJ82277.1"/>
    <property type="molecule type" value="Genomic_DNA"/>
</dbReference>
<evidence type="ECO:0000256" key="1">
    <source>
        <dbReference type="ARBA" id="ARBA00004429"/>
    </source>
</evidence>
<evidence type="ECO:0000256" key="4">
    <source>
        <dbReference type="ARBA" id="ARBA00022475"/>
    </source>
</evidence>
<dbReference type="SUPFAM" id="SSF161098">
    <property type="entry name" value="MetI-like"/>
    <property type="match status" value="1"/>
</dbReference>
<evidence type="ECO:0000259" key="13">
    <source>
        <dbReference type="PROSITE" id="PS50928"/>
    </source>
</evidence>
<feature type="transmembrane region" description="Helical" evidence="12">
    <location>
        <begin position="21"/>
        <end position="41"/>
    </location>
</feature>
<comment type="function">
    <text evidence="9">Part of the ABC transporter complex GltIJKL involved in glutamate and aspartate uptake. Probably responsible for the translocation of the substrate across the membrane.</text>
</comment>
<dbReference type="PANTHER" id="PTHR30614">
    <property type="entry name" value="MEMBRANE COMPONENT OF AMINO ACID ABC TRANSPORTER"/>
    <property type="match status" value="1"/>
</dbReference>
<evidence type="ECO:0000256" key="5">
    <source>
        <dbReference type="ARBA" id="ARBA00022692"/>
    </source>
</evidence>
<feature type="domain" description="ABC transmembrane type-1" evidence="13">
    <location>
        <begin position="65"/>
        <end position="268"/>
    </location>
</feature>
<dbReference type="GO" id="GO:0006865">
    <property type="term" value="P:amino acid transport"/>
    <property type="evidence" value="ECO:0007669"/>
    <property type="project" value="UniProtKB-KW"/>
</dbReference>
<dbReference type="NCBIfam" id="TIGR01726">
    <property type="entry name" value="HEQRo_perm_3TM"/>
    <property type="match status" value="1"/>
</dbReference>
<keyword evidence="5 12" id="KW-0812">Transmembrane</keyword>
<proteinExistence type="inferred from homology"/>
<name>A0A316C138_PSESE</name>
<evidence type="ECO:0000313" key="14">
    <source>
        <dbReference type="EMBL" id="PWJ82277.1"/>
    </source>
</evidence>
<dbReference type="InterPro" id="IPR035906">
    <property type="entry name" value="MetI-like_sf"/>
</dbReference>
<keyword evidence="6" id="KW-0029">Amino-acid transport</keyword>
<dbReference type="Proteomes" id="UP000245396">
    <property type="component" value="Unassembled WGS sequence"/>
</dbReference>
<dbReference type="Pfam" id="PF00528">
    <property type="entry name" value="BPD_transp_1"/>
    <property type="match status" value="1"/>
</dbReference>
<reference evidence="14 15" key="1">
    <citation type="submission" date="2018-05" db="EMBL/GenBank/DDBJ databases">
        <title>Genomic Encyclopedia of Type Strains, Phase IV (KMG-IV): sequencing the most valuable type-strain genomes for metagenomic binning, comparative biology and taxonomic classification.</title>
        <authorList>
            <person name="Goeker M."/>
        </authorList>
    </citation>
    <scope>NUCLEOTIDE SEQUENCE [LARGE SCALE GENOMIC DNA]</scope>
    <source>
        <strain evidence="14 15">DSM 6986</strain>
    </source>
</reference>
<dbReference type="OrthoDB" id="9814550at2"/>
<organism evidence="14 15">
    <name type="scientific">Pseudaminobacter salicylatoxidans</name>
    <dbReference type="NCBI Taxonomy" id="93369"/>
    <lineage>
        <taxon>Bacteria</taxon>
        <taxon>Pseudomonadati</taxon>
        <taxon>Pseudomonadota</taxon>
        <taxon>Alphaproteobacteria</taxon>
        <taxon>Hyphomicrobiales</taxon>
        <taxon>Phyllobacteriaceae</taxon>
        <taxon>Pseudaminobacter</taxon>
    </lineage>
</organism>
<evidence type="ECO:0000256" key="10">
    <source>
        <dbReference type="ARBA" id="ARBA00062718"/>
    </source>
</evidence>
<keyword evidence="3 12" id="KW-0813">Transport</keyword>
<dbReference type="InterPro" id="IPR043429">
    <property type="entry name" value="ArtM/GltK/GlnP/TcyL/YhdX-like"/>
</dbReference>
<dbReference type="PANTHER" id="PTHR30614:SF0">
    <property type="entry name" value="L-CYSTINE TRANSPORT SYSTEM PERMEASE PROTEIN TCYL"/>
    <property type="match status" value="1"/>
</dbReference>
<dbReference type="FunFam" id="1.10.3720.10:FF:000006">
    <property type="entry name" value="Glutamate/aspartate ABC transporter, permease protein GltK"/>
    <property type="match status" value="1"/>
</dbReference>
<evidence type="ECO:0000256" key="11">
    <source>
        <dbReference type="ARBA" id="ARBA00073645"/>
    </source>
</evidence>
<dbReference type="GO" id="GO:0043190">
    <property type="term" value="C:ATP-binding cassette (ABC) transporter complex"/>
    <property type="evidence" value="ECO:0007669"/>
    <property type="project" value="InterPro"/>
</dbReference>
<comment type="caution">
    <text evidence="14">The sequence shown here is derived from an EMBL/GenBank/DDBJ whole genome shotgun (WGS) entry which is preliminary data.</text>
</comment>
<dbReference type="STRING" id="1192868.GCA_000304395_00358"/>
<evidence type="ECO:0000256" key="12">
    <source>
        <dbReference type="RuleBase" id="RU363032"/>
    </source>
</evidence>
<evidence type="ECO:0000256" key="9">
    <source>
        <dbReference type="ARBA" id="ARBA00060298"/>
    </source>
</evidence>
<dbReference type="GO" id="GO:0022857">
    <property type="term" value="F:transmembrane transporter activity"/>
    <property type="evidence" value="ECO:0007669"/>
    <property type="project" value="InterPro"/>
</dbReference>
<dbReference type="PROSITE" id="PS50928">
    <property type="entry name" value="ABC_TM1"/>
    <property type="match status" value="1"/>
</dbReference>
<keyword evidence="7 12" id="KW-1133">Transmembrane helix</keyword>
<dbReference type="RefSeq" id="WP_109613299.1">
    <property type="nucleotide sequence ID" value="NZ_QGGG01000009.1"/>
</dbReference>
<dbReference type="InterPro" id="IPR000515">
    <property type="entry name" value="MetI-like"/>
</dbReference>
<evidence type="ECO:0000256" key="8">
    <source>
        <dbReference type="ARBA" id="ARBA00023136"/>
    </source>
</evidence>
<feature type="transmembrane region" description="Helical" evidence="12">
    <location>
        <begin position="250"/>
        <end position="270"/>
    </location>
</feature>
<comment type="similarity">
    <text evidence="2">Belongs to the binding-protein-dependent transport system permease family. HisMQ subfamily.</text>
</comment>
<keyword evidence="8 12" id="KW-0472">Membrane</keyword>
<dbReference type="Gene3D" id="1.10.3720.10">
    <property type="entry name" value="MetI-like"/>
    <property type="match status" value="1"/>
</dbReference>
<dbReference type="CDD" id="cd06261">
    <property type="entry name" value="TM_PBP2"/>
    <property type="match status" value="1"/>
</dbReference>
<evidence type="ECO:0000256" key="7">
    <source>
        <dbReference type="ARBA" id="ARBA00022989"/>
    </source>
</evidence>
<dbReference type="InterPro" id="IPR010065">
    <property type="entry name" value="AA_ABC_transptr_permease_3TM"/>
</dbReference>
<evidence type="ECO:0000256" key="2">
    <source>
        <dbReference type="ARBA" id="ARBA00010072"/>
    </source>
</evidence>
<keyword evidence="4" id="KW-1003">Cell membrane</keyword>
<comment type="subcellular location">
    <subcellularLocation>
        <location evidence="1">Cell inner membrane</location>
        <topology evidence="1">Multi-pass membrane protein</topology>
    </subcellularLocation>
    <subcellularLocation>
        <location evidence="12">Cell membrane</location>
        <topology evidence="12">Multi-pass membrane protein</topology>
    </subcellularLocation>
</comment>
<keyword evidence="15" id="KW-1185">Reference proteome</keyword>
<protein>
    <recommendedName>
        <fullName evidence="11">Glutamate/aspartate import permease protein GltK</fullName>
    </recommendedName>
</protein>
<evidence type="ECO:0000256" key="6">
    <source>
        <dbReference type="ARBA" id="ARBA00022970"/>
    </source>
</evidence>
<gene>
    <name evidence="14" type="ORF">C7441_10945</name>
</gene>
<feature type="transmembrane region" description="Helical" evidence="12">
    <location>
        <begin position="61"/>
        <end position="89"/>
    </location>
</feature>
<sequence>MSKVETRAIAEDLVVVPLRHYGLWIGTAAALAILALIVKALATNPAFDWPTVGKYLFHASIMRGLAQTLLLTVTIMVLAIIIGTVVAIMRLSPSRILNAFASAYIWFFRGAPALIQLIFWFNLSLIVREISLTLPFIGTIFTVKTNDVMTPFVAAVVALSLHEAGYMAEIVRAGIKSVPGGQTEAAGSLGMNHRLILRRITLPQAMRFIVPPTGNETINLLKTTSLVTMIAVNDLLYAAQSIYARTFETIPLLIVVAFWYLFVVTILSICQHYIEQYYGRSDQQAGAARGILHRAFKIGRVAQPA</sequence>
<dbReference type="AlphaFoldDB" id="A0A316C138"/>